<dbReference type="GO" id="GO:0016491">
    <property type="term" value="F:oxidoreductase activity"/>
    <property type="evidence" value="ECO:0007669"/>
    <property type="project" value="UniProtKB-KW"/>
</dbReference>
<dbReference type="Proteomes" id="UP000595917">
    <property type="component" value="Chromosome"/>
</dbReference>
<dbReference type="InterPro" id="IPR000683">
    <property type="entry name" value="Gfo/Idh/MocA-like_OxRdtase_N"/>
</dbReference>
<reference evidence="5" key="1">
    <citation type="submission" date="2021-01" db="EMBL/GenBank/DDBJ databases">
        <title>Description of Breznakiella homolactica.</title>
        <authorList>
            <person name="Song Y."/>
            <person name="Brune A."/>
        </authorList>
    </citation>
    <scope>NUCLEOTIDE SEQUENCE</scope>
    <source>
        <strain evidence="5">RmG30</strain>
    </source>
</reference>
<dbReference type="EMBL" id="CP067089">
    <property type="protein sequence ID" value="QQO08098.1"/>
    <property type="molecule type" value="Genomic_DNA"/>
</dbReference>
<dbReference type="InterPro" id="IPR036291">
    <property type="entry name" value="NAD(P)-bd_dom_sf"/>
</dbReference>
<dbReference type="GO" id="GO:0000166">
    <property type="term" value="F:nucleotide binding"/>
    <property type="evidence" value="ECO:0007669"/>
    <property type="project" value="InterPro"/>
</dbReference>
<dbReference type="Pfam" id="PF22725">
    <property type="entry name" value="GFO_IDH_MocA_C3"/>
    <property type="match status" value="1"/>
</dbReference>
<dbReference type="Gene3D" id="3.30.360.10">
    <property type="entry name" value="Dihydrodipicolinate Reductase, domain 2"/>
    <property type="match status" value="1"/>
</dbReference>
<dbReference type="PANTHER" id="PTHR22604">
    <property type="entry name" value="OXIDOREDUCTASES"/>
    <property type="match status" value="1"/>
</dbReference>
<comment type="similarity">
    <text evidence="1">Belongs to the Gfo/Idh/MocA family.</text>
</comment>
<keyword evidence="6" id="KW-1185">Reference proteome</keyword>
<evidence type="ECO:0000256" key="2">
    <source>
        <dbReference type="ARBA" id="ARBA00023002"/>
    </source>
</evidence>
<keyword evidence="2" id="KW-0560">Oxidoreductase</keyword>
<gene>
    <name evidence="5" type="ORF">JFL75_14265</name>
</gene>
<dbReference type="AlphaFoldDB" id="A0A7T7XKY6"/>
<evidence type="ECO:0000259" key="3">
    <source>
        <dbReference type="Pfam" id="PF01408"/>
    </source>
</evidence>
<accession>A0A7T7XKY6</accession>
<feature type="domain" description="Gfo/Idh/MocA-like oxidoreductase N-terminal" evidence="3">
    <location>
        <begin position="5"/>
        <end position="120"/>
    </location>
</feature>
<dbReference type="InterPro" id="IPR050984">
    <property type="entry name" value="Gfo/Idh/MocA_domain"/>
</dbReference>
<dbReference type="Gene3D" id="3.40.50.720">
    <property type="entry name" value="NAD(P)-binding Rossmann-like Domain"/>
    <property type="match status" value="1"/>
</dbReference>
<evidence type="ECO:0000259" key="4">
    <source>
        <dbReference type="Pfam" id="PF22725"/>
    </source>
</evidence>
<dbReference type="KEGG" id="bhc:JFL75_14265"/>
<dbReference type="Pfam" id="PF01408">
    <property type="entry name" value="GFO_IDH_MocA"/>
    <property type="match status" value="1"/>
</dbReference>
<feature type="domain" description="GFO/IDH/MocA-like oxidoreductase" evidence="4">
    <location>
        <begin position="136"/>
        <end position="245"/>
    </location>
</feature>
<protein>
    <submittedName>
        <fullName evidence="5">Gfo/Idh/MocA family oxidoreductase</fullName>
    </submittedName>
</protein>
<dbReference type="PANTHER" id="PTHR22604:SF105">
    <property type="entry name" value="TRANS-1,2-DIHYDROBENZENE-1,2-DIOL DEHYDROGENASE"/>
    <property type="match status" value="1"/>
</dbReference>
<dbReference type="SUPFAM" id="SSF51735">
    <property type="entry name" value="NAD(P)-binding Rossmann-fold domains"/>
    <property type="match status" value="1"/>
</dbReference>
<evidence type="ECO:0000256" key="1">
    <source>
        <dbReference type="ARBA" id="ARBA00010928"/>
    </source>
</evidence>
<organism evidence="5 6">
    <name type="scientific">Breznakiella homolactica</name>
    <dbReference type="NCBI Taxonomy" id="2798577"/>
    <lineage>
        <taxon>Bacteria</taxon>
        <taxon>Pseudomonadati</taxon>
        <taxon>Spirochaetota</taxon>
        <taxon>Spirochaetia</taxon>
        <taxon>Spirochaetales</taxon>
        <taxon>Breznakiellaceae</taxon>
        <taxon>Breznakiella</taxon>
    </lineage>
</organism>
<dbReference type="RefSeq" id="WP_215625404.1">
    <property type="nucleotide sequence ID" value="NZ_CP067089.2"/>
</dbReference>
<evidence type="ECO:0000313" key="6">
    <source>
        <dbReference type="Proteomes" id="UP000595917"/>
    </source>
</evidence>
<evidence type="ECO:0000313" key="5">
    <source>
        <dbReference type="EMBL" id="QQO08098.1"/>
    </source>
</evidence>
<name>A0A7T7XKY6_9SPIR</name>
<dbReference type="SUPFAM" id="SSF55347">
    <property type="entry name" value="Glyceraldehyde-3-phosphate dehydrogenase-like, C-terminal domain"/>
    <property type="match status" value="1"/>
</dbReference>
<sequence>MEKKINWGILSTAQIGLNKIIPAMQKGKYSNVYAICSRDLKKARAAAEQFGIPKAYGSYEELLEDDDIQAVYIPLPNHLHYEWTVKAMKAGKHVLCEKPLVLSVKEAEKLIALRDSCGVKAGEAFMVASHPQWSGVKRLFKDGTIGTLRTIQGGFCFYTDDPANIRNIKEFGGGAIFDVGCYPLMVSRMILGEEPVRLLVNADIDPRFGTDRSASLIVEFPSCTLSYVTSTQMAPFQHMSFIGTERVIDIPQPFNPPSDEKTRIFVTEGALGYEETSEIVIPPCDHYTLQGDEFSKAILEDTKETVPLENALAMARVYEAVVRSITVHGWADVQ</sequence>
<proteinExistence type="inferred from homology"/>
<dbReference type="InterPro" id="IPR055170">
    <property type="entry name" value="GFO_IDH_MocA-like_dom"/>
</dbReference>